<gene>
    <name evidence="1" type="ORF">SDC9_168952</name>
</gene>
<dbReference type="InterPro" id="IPR017016">
    <property type="entry name" value="UCP033595"/>
</dbReference>
<organism evidence="1">
    <name type="scientific">bioreactor metagenome</name>
    <dbReference type="NCBI Taxonomy" id="1076179"/>
    <lineage>
        <taxon>unclassified sequences</taxon>
        <taxon>metagenomes</taxon>
        <taxon>ecological metagenomes</taxon>
    </lineage>
</organism>
<name>A0A645G6I4_9ZZZZ</name>
<comment type="caution">
    <text evidence="1">The sequence shown here is derived from an EMBL/GenBank/DDBJ whole genome shotgun (WGS) entry which is preliminary data.</text>
</comment>
<dbReference type="EMBL" id="VSSQ01069574">
    <property type="protein sequence ID" value="MPN21572.1"/>
    <property type="molecule type" value="Genomic_DNA"/>
</dbReference>
<proteinExistence type="predicted"/>
<accession>A0A645G6I4</accession>
<dbReference type="AlphaFoldDB" id="A0A645G6I4"/>
<evidence type="ECO:0000313" key="1">
    <source>
        <dbReference type="EMBL" id="MPN21572.1"/>
    </source>
</evidence>
<sequence length="81" mass="9021">MRRVFIGETEVLGEKTSYYLLDGTDKLSGGYGVEVIRGGERSRVHGLAVSGDHVWRLAELLLRCAVTPVTLRDVTEDWLVC</sequence>
<dbReference type="Pfam" id="PF20124">
    <property type="entry name" value="DUF6514"/>
    <property type="match status" value="1"/>
</dbReference>
<reference evidence="1" key="1">
    <citation type="submission" date="2019-08" db="EMBL/GenBank/DDBJ databases">
        <authorList>
            <person name="Kucharzyk K."/>
            <person name="Murdoch R.W."/>
            <person name="Higgins S."/>
            <person name="Loffler F."/>
        </authorList>
    </citation>
    <scope>NUCLEOTIDE SEQUENCE</scope>
</reference>
<protein>
    <submittedName>
        <fullName evidence="1">Uncharacterized protein</fullName>
    </submittedName>
</protein>